<organism evidence="2 3">
    <name type="scientific">Ataeniobius toweri</name>
    <dbReference type="NCBI Taxonomy" id="208326"/>
    <lineage>
        <taxon>Eukaryota</taxon>
        <taxon>Metazoa</taxon>
        <taxon>Chordata</taxon>
        <taxon>Craniata</taxon>
        <taxon>Vertebrata</taxon>
        <taxon>Euteleostomi</taxon>
        <taxon>Actinopterygii</taxon>
        <taxon>Neopterygii</taxon>
        <taxon>Teleostei</taxon>
        <taxon>Neoteleostei</taxon>
        <taxon>Acanthomorphata</taxon>
        <taxon>Ovalentaria</taxon>
        <taxon>Atherinomorphae</taxon>
        <taxon>Cyprinodontiformes</taxon>
        <taxon>Goodeidae</taxon>
        <taxon>Ataeniobius</taxon>
    </lineage>
</organism>
<accession>A0ABU7B9Z1</accession>
<evidence type="ECO:0000313" key="3">
    <source>
        <dbReference type="Proteomes" id="UP001345963"/>
    </source>
</evidence>
<evidence type="ECO:0000313" key="2">
    <source>
        <dbReference type="EMBL" id="MED6246905.1"/>
    </source>
</evidence>
<gene>
    <name evidence="2" type="ORF">ATANTOWER_025869</name>
</gene>
<feature type="compositionally biased region" description="Basic and acidic residues" evidence="1">
    <location>
        <begin position="111"/>
        <end position="128"/>
    </location>
</feature>
<proteinExistence type="predicted"/>
<sequence>MSRSTKKTGEPPEPSSVSVKSDNSADYPLNFKSTRDVFQRWKKYERRHTSDSCSVSMKSDHSAGHPLNFKRADSLDESFRDSPKNIPERKHRSDATSVSLKSDQSAGHPLNFKDGRDASETRSFPERMDTSVLSSVSLKSNRSMDYPINIKAGVDEQRTETLRDQSANQNPSELVLIFKELEKNIVKFVKSELKKFQTVLHPDPTQHLQSGKKDEEVLQGVDENQRRSSKEAFLNITMSFLKSMKQEQLADLLYS</sequence>
<dbReference type="Proteomes" id="UP001345963">
    <property type="component" value="Unassembled WGS sequence"/>
</dbReference>
<keyword evidence="3" id="KW-1185">Reference proteome</keyword>
<name>A0ABU7B9Z1_9TELE</name>
<comment type="caution">
    <text evidence="2">The sequence shown here is derived from an EMBL/GenBank/DDBJ whole genome shotgun (WGS) entry which is preliminary data.</text>
</comment>
<protein>
    <submittedName>
        <fullName evidence="2">Uncharacterized protein</fullName>
    </submittedName>
</protein>
<feature type="compositionally biased region" description="Basic and acidic residues" evidence="1">
    <location>
        <begin position="70"/>
        <end position="94"/>
    </location>
</feature>
<evidence type="ECO:0000256" key="1">
    <source>
        <dbReference type="SAM" id="MobiDB-lite"/>
    </source>
</evidence>
<feature type="compositionally biased region" description="Polar residues" evidence="1">
    <location>
        <begin position="95"/>
        <end position="105"/>
    </location>
</feature>
<feature type="non-terminal residue" evidence="2">
    <location>
        <position position="255"/>
    </location>
</feature>
<feature type="region of interest" description="Disordered" evidence="1">
    <location>
        <begin position="1"/>
        <end position="29"/>
    </location>
</feature>
<reference evidence="2 3" key="1">
    <citation type="submission" date="2021-07" db="EMBL/GenBank/DDBJ databases">
        <authorList>
            <person name="Palmer J.M."/>
        </authorList>
    </citation>
    <scope>NUCLEOTIDE SEQUENCE [LARGE SCALE GENOMIC DNA]</scope>
    <source>
        <strain evidence="2 3">AT_MEX2019</strain>
        <tissue evidence="2">Muscle</tissue>
    </source>
</reference>
<dbReference type="EMBL" id="JAHUTI010045379">
    <property type="protein sequence ID" value="MED6246905.1"/>
    <property type="molecule type" value="Genomic_DNA"/>
</dbReference>
<feature type="region of interest" description="Disordered" evidence="1">
    <location>
        <begin position="45"/>
        <end position="128"/>
    </location>
</feature>